<gene>
    <name evidence="1" type="ORF">CRIB_685</name>
</gene>
<name>A0A1V1HZN7_9FIRM</name>
<dbReference type="AlphaFoldDB" id="A0A1V1HZN7"/>
<keyword evidence="2" id="KW-1185">Reference proteome</keyword>
<accession>A0A1V1HZN7</accession>
<evidence type="ECO:0000313" key="1">
    <source>
        <dbReference type="EMBL" id="CED93438.1"/>
    </source>
</evidence>
<dbReference type="KEGG" id="ril:CRIB_685"/>
<protein>
    <submittedName>
        <fullName evidence="1">Uncharacterized protein</fullName>
    </submittedName>
</protein>
<dbReference type="GeneID" id="82204865"/>
<organism evidence="1 2">
    <name type="scientific">Romboutsia ilealis</name>
    <dbReference type="NCBI Taxonomy" id="1115758"/>
    <lineage>
        <taxon>Bacteria</taxon>
        <taxon>Bacillati</taxon>
        <taxon>Bacillota</taxon>
        <taxon>Clostridia</taxon>
        <taxon>Peptostreptococcales</taxon>
        <taxon>Peptostreptococcaceae</taxon>
        <taxon>Romboutsia</taxon>
    </lineage>
</organism>
<evidence type="ECO:0000313" key="2">
    <source>
        <dbReference type="Proteomes" id="UP000245622"/>
    </source>
</evidence>
<dbReference type="Proteomes" id="UP000245622">
    <property type="component" value="Chromosome 1"/>
</dbReference>
<dbReference type="RefSeq" id="WP_180703151.1">
    <property type="nucleotide sequence ID" value="NZ_CAONDH010000033.1"/>
</dbReference>
<sequence>MIGNKDSLIGSLLNGGNVYRLKCQNCEAVSVQITENNGPDYTCLDCGGRCVIFKEFLADKEDVIFSMKGIRD</sequence>
<dbReference type="EMBL" id="LN555523">
    <property type="protein sequence ID" value="CED93438.1"/>
    <property type="molecule type" value="Genomic_DNA"/>
</dbReference>
<proteinExistence type="predicted"/>
<reference evidence="1 2" key="1">
    <citation type="submission" date="2014-04" db="EMBL/GenBank/DDBJ databases">
        <authorList>
            <person name="Hornung B.V."/>
        </authorList>
    </citation>
    <scope>NUCLEOTIDE SEQUENCE [LARGE SCALE GENOMIC DNA]</scope>
    <source>
        <strain evidence="1 2">CRIB</strain>
    </source>
</reference>